<accession>A0A9Q3H338</accession>
<keyword evidence="2" id="KW-1185">Reference proteome</keyword>
<evidence type="ECO:0000313" key="2">
    <source>
        <dbReference type="Proteomes" id="UP000765509"/>
    </source>
</evidence>
<sequence length="124" mass="14756">MGHMSEDEIKERIESTSWWPQWEKQLSEYINTYERFLNANRNRGKKLIGSNAVEVKLSDEFFRKHPVFPVIFIKPYHQTGEDKFLFRNNNHSPQDILELKESPGPVKKIIKARKIRLNGKGHRH</sequence>
<evidence type="ECO:0000313" key="1">
    <source>
        <dbReference type="EMBL" id="MBW0488244.1"/>
    </source>
</evidence>
<reference evidence="1" key="1">
    <citation type="submission" date="2021-03" db="EMBL/GenBank/DDBJ databases">
        <title>Draft genome sequence of rust myrtle Austropuccinia psidii MF-1, a brazilian biotype.</title>
        <authorList>
            <person name="Quecine M.C."/>
            <person name="Pachon D.M.R."/>
            <person name="Bonatelli M.L."/>
            <person name="Correr F.H."/>
            <person name="Franceschini L.M."/>
            <person name="Leite T.F."/>
            <person name="Margarido G.R.A."/>
            <person name="Almeida C.A."/>
            <person name="Ferrarezi J.A."/>
            <person name="Labate C.A."/>
        </authorList>
    </citation>
    <scope>NUCLEOTIDE SEQUENCE</scope>
    <source>
        <strain evidence="1">MF-1</strain>
    </source>
</reference>
<comment type="caution">
    <text evidence="1">The sequence shown here is derived from an EMBL/GenBank/DDBJ whole genome shotgun (WGS) entry which is preliminary data.</text>
</comment>
<dbReference type="EMBL" id="AVOT02009511">
    <property type="protein sequence ID" value="MBW0488244.1"/>
    <property type="molecule type" value="Genomic_DNA"/>
</dbReference>
<proteinExistence type="predicted"/>
<dbReference type="AlphaFoldDB" id="A0A9Q3H338"/>
<organism evidence="1 2">
    <name type="scientific">Austropuccinia psidii MF-1</name>
    <dbReference type="NCBI Taxonomy" id="1389203"/>
    <lineage>
        <taxon>Eukaryota</taxon>
        <taxon>Fungi</taxon>
        <taxon>Dikarya</taxon>
        <taxon>Basidiomycota</taxon>
        <taxon>Pucciniomycotina</taxon>
        <taxon>Pucciniomycetes</taxon>
        <taxon>Pucciniales</taxon>
        <taxon>Sphaerophragmiaceae</taxon>
        <taxon>Austropuccinia</taxon>
    </lineage>
</organism>
<name>A0A9Q3H338_9BASI</name>
<protein>
    <submittedName>
        <fullName evidence="1">Uncharacterized protein</fullName>
    </submittedName>
</protein>
<gene>
    <name evidence="1" type="ORF">O181_027959</name>
</gene>
<dbReference type="Proteomes" id="UP000765509">
    <property type="component" value="Unassembled WGS sequence"/>
</dbReference>